<dbReference type="RefSeq" id="WP_146191787.1">
    <property type="nucleotide sequence ID" value="NZ_QFRI01000001.1"/>
</dbReference>
<reference evidence="1 2" key="1">
    <citation type="submission" date="2018-05" db="EMBL/GenBank/DDBJ databases">
        <title>Algibacter marinivivus sp. nov., isolated from sample around a algae.</title>
        <authorList>
            <person name="Zhong X."/>
        </authorList>
    </citation>
    <scope>NUCLEOTIDE SEQUENCE [LARGE SCALE GENOMIC DNA]</scope>
    <source>
        <strain evidence="1 2">ZY111</strain>
    </source>
</reference>
<reference evidence="2" key="3">
    <citation type="submission" date="2018-05" db="EMBL/GenBank/DDBJ databases">
        <authorList>
            <person name="Lu D."/>
        </authorList>
    </citation>
    <scope>NUCLEOTIDE SEQUENCE [LARGE SCALE GENOMIC DNA]</scope>
    <source>
        <strain evidence="2">ZY111</strain>
    </source>
</reference>
<evidence type="ECO:0000313" key="2">
    <source>
        <dbReference type="Proteomes" id="UP000245375"/>
    </source>
</evidence>
<dbReference type="PROSITE" id="PS51257">
    <property type="entry name" value="PROKAR_LIPOPROTEIN"/>
    <property type="match status" value="1"/>
</dbReference>
<name>A0A2U2X6S5_9FLAO</name>
<organism evidence="1 2">
    <name type="scientific">Algibacter marinivivus</name>
    <dbReference type="NCBI Taxonomy" id="2100723"/>
    <lineage>
        <taxon>Bacteria</taxon>
        <taxon>Pseudomonadati</taxon>
        <taxon>Bacteroidota</taxon>
        <taxon>Flavobacteriia</taxon>
        <taxon>Flavobacteriales</taxon>
        <taxon>Flavobacteriaceae</taxon>
        <taxon>Algibacter</taxon>
    </lineage>
</organism>
<gene>
    <name evidence="1" type="ORF">DIS18_02745</name>
</gene>
<protein>
    <recommendedName>
        <fullName evidence="3">NigD-like protein</fullName>
    </recommendedName>
</protein>
<proteinExistence type="predicted"/>
<dbReference type="Proteomes" id="UP000245375">
    <property type="component" value="Unassembled WGS sequence"/>
</dbReference>
<dbReference type="EMBL" id="QFRI01000001">
    <property type="protein sequence ID" value="PWH83489.1"/>
    <property type="molecule type" value="Genomic_DNA"/>
</dbReference>
<comment type="caution">
    <text evidence="1">The sequence shown here is derived from an EMBL/GenBank/DDBJ whole genome shotgun (WGS) entry which is preliminary data.</text>
</comment>
<accession>A0A2U2X6S5</accession>
<sequence>MNKIKYIAICFVVLLSCSKDNDAIIQTLANYTQGRAIEMGAVIACAASDENTGETLTFYYPEAGASNVKFYETTNVDIDENDFKNYIENKLNPEPFFNGHLGKFTQNASNEKWVIITFELDEEIKISNPIRTKQISKPTVWNNEVLINQSQSEMPHFMWEDNPEGDNAIYFQVVSDETNNLLSGTYTYENNFQYYKTGNVVLNVTTQLPPDLTLMKNYNFTLMDVSLDNWVNWVIQKSFVAE</sequence>
<keyword evidence="2" id="KW-1185">Reference proteome</keyword>
<dbReference type="AlphaFoldDB" id="A0A2U2X6S5"/>
<reference evidence="2" key="2">
    <citation type="submission" date="2018-05" db="EMBL/GenBank/DDBJ databases">
        <title>Algibacter marinivivus sp. nov., isolated from sample around a algae.</title>
        <authorList>
            <person name="Lu D."/>
        </authorList>
    </citation>
    <scope>NUCLEOTIDE SEQUENCE [LARGE SCALE GENOMIC DNA]</scope>
    <source>
        <strain evidence="2">ZY111</strain>
    </source>
</reference>
<evidence type="ECO:0000313" key="1">
    <source>
        <dbReference type="EMBL" id="PWH83489.1"/>
    </source>
</evidence>
<evidence type="ECO:0008006" key="3">
    <source>
        <dbReference type="Google" id="ProtNLM"/>
    </source>
</evidence>
<dbReference type="OrthoDB" id="1177023at2"/>